<dbReference type="GO" id="GO:0005694">
    <property type="term" value="C:chromosome"/>
    <property type="evidence" value="ECO:0007669"/>
    <property type="project" value="UniProtKB-SubCell"/>
</dbReference>
<evidence type="ECO:0000256" key="1">
    <source>
        <dbReference type="ARBA" id="ARBA00004286"/>
    </source>
</evidence>
<accession>A0AAF3FEZ6</accession>
<dbReference type="Pfam" id="PF00856">
    <property type="entry name" value="SET"/>
    <property type="match status" value="1"/>
</dbReference>
<dbReference type="InterPro" id="IPR043550">
    <property type="entry name" value="EHMT1/EHMT2"/>
</dbReference>
<organism evidence="6 7">
    <name type="scientific">Mesorhabditis belari</name>
    <dbReference type="NCBI Taxonomy" id="2138241"/>
    <lineage>
        <taxon>Eukaryota</taxon>
        <taxon>Metazoa</taxon>
        <taxon>Ecdysozoa</taxon>
        <taxon>Nematoda</taxon>
        <taxon>Chromadorea</taxon>
        <taxon>Rhabditida</taxon>
        <taxon>Rhabditina</taxon>
        <taxon>Rhabditomorpha</taxon>
        <taxon>Rhabditoidea</taxon>
        <taxon>Rhabditidae</taxon>
        <taxon>Mesorhabditinae</taxon>
        <taxon>Mesorhabditis</taxon>
    </lineage>
</organism>
<evidence type="ECO:0000313" key="7">
    <source>
        <dbReference type="WBParaSite" id="MBELARI_LOCUS5197"/>
    </source>
</evidence>
<keyword evidence="3" id="KW-0489">Methyltransferase</keyword>
<dbReference type="InterPro" id="IPR007728">
    <property type="entry name" value="Pre-SET_dom"/>
</dbReference>
<dbReference type="SUPFAM" id="SSF82199">
    <property type="entry name" value="SET domain"/>
    <property type="match status" value="1"/>
</dbReference>
<dbReference type="InterPro" id="IPR046341">
    <property type="entry name" value="SET_dom_sf"/>
</dbReference>
<dbReference type="SMART" id="SM00468">
    <property type="entry name" value="PreSET"/>
    <property type="match status" value="1"/>
</dbReference>
<feature type="domain" description="SET" evidence="5">
    <location>
        <begin position="105"/>
        <end position="216"/>
    </location>
</feature>
<dbReference type="AlphaFoldDB" id="A0AAF3FEZ6"/>
<keyword evidence="3" id="KW-0808">Transferase</keyword>
<dbReference type="GO" id="GO:0042054">
    <property type="term" value="F:histone methyltransferase activity"/>
    <property type="evidence" value="ECO:0007669"/>
    <property type="project" value="InterPro"/>
</dbReference>
<keyword evidence="4" id="KW-0949">S-adenosyl-L-methionine</keyword>
<dbReference type="InterPro" id="IPR001214">
    <property type="entry name" value="SET_dom"/>
</dbReference>
<name>A0AAF3FEZ6_9BILA</name>
<dbReference type="WBParaSite" id="MBELARI_LOCUS5197">
    <property type="protein sequence ID" value="MBELARI_LOCUS5197"/>
    <property type="gene ID" value="MBELARI_LOCUS5197"/>
</dbReference>
<dbReference type="PANTHER" id="PTHR46307:SF4">
    <property type="entry name" value="G9A, ISOFORM B"/>
    <property type="match status" value="1"/>
</dbReference>
<dbReference type="GO" id="GO:0016279">
    <property type="term" value="F:protein-lysine N-methyltransferase activity"/>
    <property type="evidence" value="ECO:0007669"/>
    <property type="project" value="InterPro"/>
</dbReference>
<evidence type="ECO:0000256" key="3">
    <source>
        <dbReference type="ARBA" id="ARBA00022603"/>
    </source>
</evidence>
<dbReference type="Proteomes" id="UP000887575">
    <property type="component" value="Unassembled WGS sequence"/>
</dbReference>
<evidence type="ECO:0000313" key="6">
    <source>
        <dbReference type="Proteomes" id="UP000887575"/>
    </source>
</evidence>
<dbReference type="Gene3D" id="2.170.270.10">
    <property type="entry name" value="SET domain"/>
    <property type="match status" value="1"/>
</dbReference>
<sequence>MDRLLLSDDISNGKERTKIPVYNDYDDEGVPNFVYLNRCVPEPSATTSRCCPGACDENCPCSSNVYKDQRVQRPSKLANILTECGPGCSCDIDCSNRLSQQGVRYPLEIFKTNGRGWGVRVKSTIPSGAVIAEYTGELSFDEMVEQNEHSYGTLSGENDVIINATNQGNVTRFINHSCNANVFAVRVKQTGDPLEHIVIFCIYKVYEGQELALNYGNPWWQIMESRFNLKCSCGSTTCRYS</sequence>
<evidence type="ECO:0000259" key="5">
    <source>
        <dbReference type="PROSITE" id="PS50280"/>
    </source>
</evidence>
<dbReference type="GO" id="GO:0032259">
    <property type="term" value="P:methylation"/>
    <property type="evidence" value="ECO:0007669"/>
    <property type="project" value="UniProtKB-KW"/>
</dbReference>
<keyword evidence="6" id="KW-1185">Reference proteome</keyword>
<dbReference type="SMART" id="SM00317">
    <property type="entry name" value="SET"/>
    <property type="match status" value="1"/>
</dbReference>
<reference evidence="7" key="1">
    <citation type="submission" date="2024-02" db="UniProtKB">
        <authorList>
            <consortium name="WormBaseParasite"/>
        </authorList>
    </citation>
    <scope>IDENTIFICATION</scope>
</reference>
<dbReference type="GO" id="GO:0008270">
    <property type="term" value="F:zinc ion binding"/>
    <property type="evidence" value="ECO:0007669"/>
    <property type="project" value="InterPro"/>
</dbReference>
<keyword evidence="2" id="KW-0158">Chromosome</keyword>
<dbReference type="PANTHER" id="PTHR46307">
    <property type="entry name" value="G9A, ISOFORM B"/>
    <property type="match status" value="1"/>
</dbReference>
<dbReference type="GO" id="GO:0005634">
    <property type="term" value="C:nucleus"/>
    <property type="evidence" value="ECO:0007669"/>
    <property type="project" value="InterPro"/>
</dbReference>
<dbReference type="GO" id="GO:0002039">
    <property type="term" value="F:p53 binding"/>
    <property type="evidence" value="ECO:0007669"/>
    <property type="project" value="InterPro"/>
</dbReference>
<dbReference type="PROSITE" id="PS50280">
    <property type="entry name" value="SET"/>
    <property type="match status" value="1"/>
</dbReference>
<proteinExistence type="predicted"/>
<comment type="subcellular location">
    <subcellularLocation>
        <location evidence="1">Chromosome</location>
    </subcellularLocation>
</comment>
<evidence type="ECO:0000256" key="4">
    <source>
        <dbReference type="ARBA" id="ARBA00022691"/>
    </source>
</evidence>
<protein>
    <submittedName>
        <fullName evidence="7">SET domain-containing protein</fullName>
    </submittedName>
</protein>
<evidence type="ECO:0000256" key="2">
    <source>
        <dbReference type="ARBA" id="ARBA00022454"/>
    </source>
</evidence>